<dbReference type="Proteomes" id="UP001604277">
    <property type="component" value="Unassembled WGS sequence"/>
</dbReference>
<gene>
    <name evidence="1" type="ORF">Fot_23030</name>
    <name evidence="2" type="ORF">Fot_23041</name>
</gene>
<name>A0ABD1UZG0_9LAMI</name>
<accession>A0ABD1UZG0</accession>
<dbReference type="EMBL" id="JBFOLJ010000006">
    <property type="protein sequence ID" value="KAL2530440.1"/>
    <property type="molecule type" value="Genomic_DNA"/>
</dbReference>
<dbReference type="Gene3D" id="3.30.200.20">
    <property type="entry name" value="Phosphorylase Kinase, domain 1"/>
    <property type="match status" value="1"/>
</dbReference>
<dbReference type="Gene3D" id="1.10.510.10">
    <property type="entry name" value="Transferase(Phosphotransferase) domain 1"/>
    <property type="match status" value="1"/>
</dbReference>
<reference evidence="2" key="1">
    <citation type="submission" date="2024-07" db="EMBL/GenBank/DDBJ databases">
        <title>Two chromosome-level genome assemblies of Korean endemic species Abeliophyllum distichum and Forsythia ovata (Oleaceae).</title>
        <authorList>
            <person name="Mun J.H."/>
        </authorList>
    </citation>
    <scope>NUCLEOTIDE SEQUENCE</scope>
    <source>
        <strain evidence="2">KNKB202402200001</strain>
        <tissue evidence="2">Leaf</tissue>
    </source>
</reference>
<dbReference type="PANTHER" id="PTHR31934:SF6">
    <property type="entry name" value="ALPHA_BETA-HYDROLASES SUPERFAMILY PROTEIN"/>
    <property type="match status" value="1"/>
</dbReference>
<dbReference type="PANTHER" id="PTHR31934">
    <property type="entry name" value="ALPHA/BETA-HYDROLASES SUPERFAMILY PROTEIN"/>
    <property type="match status" value="1"/>
</dbReference>
<dbReference type="EMBL" id="JBFOLJ010000006">
    <property type="protein sequence ID" value="KAL2530429.1"/>
    <property type="molecule type" value="Genomic_DNA"/>
</dbReference>
<protein>
    <submittedName>
        <fullName evidence="2">GPI-anchored protein like</fullName>
    </submittedName>
</protein>
<comment type="caution">
    <text evidence="2">The sequence shown here is derived from an EMBL/GenBank/DDBJ whole genome shotgun (WGS) entry which is preliminary data.</text>
</comment>
<sequence length="103" mass="12061">MVPSSRREVRDIYVVFKLMESHLHQVIKANDDLTHEHHRDLYDTSLISKAGPAKEMHTLIERVRMTIRGSADDIGWLQRAAEMPPVEDGTERFMEILDDIRYE</sequence>
<organism evidence="2 3">
    <name type="scientific">Forsythia ovata</name>
    <dbReference type="NCBI Taxonomy" id="205694"/>
    <lineage>
        <taxon>Eukaryota</taxon>
        <taxon>Viridiplantae</taxon>
        <taxon>Streptophyta</taxon>
        <taxon>Embryophyta</taxon>
        <taxon>Tracheophyta</taxon>
        <taxon>Spermatophyta</taxon>
        <taxon>Magnoliopsida</taxon>
        <taxon>eudicotyledons</taxon>
        <taxon>Gunneridae</taxon>
        <taxon>Pentapetalae</taxon>
        <taxon>asterids</taxon>
        <taxon>lamiids</taxon>
        <taxon>Lamiales</taxon>
        <taxon>Oleaceae</taxon>
        <taxon>Forsythieae</taxon>
        <taxon>Forsythia</taxon>
    </lineage>
</organism>
<keyword evidence="3" id="KW-1185">Reference proteome</keyword>
<evidence type="ECO:0000313" key="2">
    <source>
        <dbReference type="EMBL" id="KAL2530440.1"/>
    </source>
</evidence>
<evidence type="ECO:0000313" key="3">
    <source>
        <dbReference type="Proteomes" id="UP001604277"/>
    </source>
</evidence>
<evidence type="ECO:0000313" key="1">
    <source>
        <dbReference type="EMBL" id="KAL2530429.1"/>
    </source>
</evidence>
<dbReference type="AlphaFoldDB" id="A0ABD1UZG0"/>
<proteinExistence type="predicted"/>
<reference evidence="3" key="2">
    <citation type="submission" date="2024-07" db="EMBL/GenBank/DDBJ databases">
        <title>Two chromosome-level genome assemblies of Korean endemic species Abeliophyllum distichum and Forsythia ovata (Oleaceae).</title>
        <authorList>
            <person name="Jang H."/>
        </authorList>
    </citation>
    <scope>NUCLEOTIDE SEQUENCE [LARGE SCALE GENOMIC DNA]</scope>
</reference>